<dbReference type="PANTHER" id="PTHR33545:SF5">
    <property type="entry name" value="UPF0750 MEMBRANE PROTEIN YITT"/>
    <property type="match status" value="1"/>
</dbReference>
<evidence type="ECO:0000256" key="4">
    <source>
        <dbReference type="ARBA" id="ARBA00022989"/>
    </source>
</evidence>
<evidence type="ECO:0000256" key="6">
    <source>
        <dbReference type="SAM" id="Phobius"/>
    </source>
</evidence>
<evidence type="ECO:0000313" key="8">
    <source>
        <dbReference type="EMBL" id="EHP48731.1"/>
    </source>
</evidence>
<gene>
    <name evidence="8" type="ORF">HMPREF9449_01094</name>
</gene>
<name>H1DFQ8_9BACT</name>
<comment type="caution">
    <text evidence="8">The sequence shown here is derived from an EMBL/GenBank/DDBJ whole genome shotgun (WGS) entry which is preliminary data.</text>
</comment>
<dbReference type="PIRSF" id="PIRSF006483">
    <property type="entry name" value="Membrane_protein_YitT"/>
    <property type="match status" value="1"/>
</dbReference>
<evidence type="ECO:0000256" key="2">
    <source>
        <dbReference type="ARBA" id="ARBA00022475"/>
    </source>
</evidence>
<dbReference type="RefSeq" id="WP_009136242.1">
    <property type="nucleotide sequence ID" value="NZ_JH594596.1"/>
</dbReference>
<dbReference type="STRING" id="742817.HMPREF9449_01094"/>
<feature type="domain" description="DUF2179" evidence="7">
    <location>
        <begin position="243"/>
        <end position="297"/>
    </location>
</feature>
<keyword evidence="9" id="KW-1185">Reference proteome</keyword>
<dbReference type="AlphaFoldDB" id="H1DFQ8"/>
<protein>
    <recommendedName>
        <fullName evidence="7">DUF2179 domain-containing protein</fullName>
    </recommendedName>
</protein>
<evidence type="ECO:0000256" key="3">
    <source>
        <dbReference type="ARBA" id="ARBA00022692"/>
    </source>
</evidence>
<evidence type="ECO:0000259" key="7">
    <source>
        <dbReference type="Pfam" id="PF10035"/>
    </source>
</evidence>
<organism evidence="8 9">
    <name type="scientific">Odoribacter laneus YIT 12061</name>
    <dbReference type="NCBI Taxonomy" id="742817"/>
    <lineage>
        <taxon>Bacteria</taxon>
        <taxon>Pseudomonadati</taxon>
        <taxon>Bacteroidota</taxon>
        <taxon>Bacteroidia</taxon>
        <taxon>Bacteroidales</taxon>
        <taxon>Odoribacteraceae</taxon>
        <taxon>Odoribacter</taxon>
    </lineage>
</organism>
<dbReference type="eggNOG" id="COG1284">
    <property type="taxonomic scope" value="Bacteria"/>
</dbReference>
<dbReference type="GeneID" id="98068681"/>
<feature type="transmembrane region" description="Helical" evidence="6">
    <location>
        <begin position="197"/>
        <end position="214"/>
    </location>
</feature>
<evidence type="ECO:0000256" key="5">
    <source>
        <dbReference type="ARBA" id="ARBA00023136"/>
    </source>
</evidence>
<dbReference type="InterPro" id="IPR051461">
    <property type="entry name" value="UPF0750_membrane"/>
</dbReference>
<keyword evidence="5 6" id="KW-0472">Membrane</keyword>
<keyword evidence="4 6" id="KW-1133">Transmembrane helix</keyword>
<sequence>MNVMNISFYKEKIFSAHWFQTYATLLLGAFVISIGYTFFMTPYKIVPGGIYGISTILHYQLGFPIGLAALCFNLPLSLWGVKVLGKQFGVKTFICFLLVAMFADGMPLVLKALGHPHPYDPFQLQDEVLLASIFGGVVIGIGAGLILKTRSSSGGTDVLSSILNKLTRKPIGMLQMTIDSVIVMCGLIVFQDWKVPFYSWLTIFLMGKVIDIVIQGYSSDKTFFIVSEKTEEIRHYILTELHRGGSIVPVNGMFNRSEKEMIMTVVNRKEVVTLQRAIFKIDPKAFTTIMEAKEILGEGFKTME</sequence>
<dbReference type="Pfam" id="PF10035">
    <property type="entry name" value="DUF2179"/>
    <property type="match status" value="1"/>
</dbReference>
<dbReference type="Proteomes" id="UP000004892">
    <property type="component" value="Unassembled WGS sequence"/>
</dbReference>
<keyword evidence="3 6" id="KW-0812">Transmembrane</keyword>
<dbReference type="InterPro" id="IPR019264">
    <property type="entry name" value="DUF2179"/>
</dbReference>
<evidence type="ECO:0000256" key="1">
    <source>
        <dbReference type="ARBA" id="ARBA00004651"/>
    </source>
</evidence>
<dbReference type="Gene3D" id="3.30.70.120">
    <property type="match status" value="1"/>
</dbReference>
<feature type="transmembrane region" description="Helical" evidence="6">
    <location>
        <begin position="59"/>
        <end position="81"/>
    </location>
</feature>
<feature type="transmembrane region" description="Helical" evidence="6">
    <location>
        <begin position="21"/>
        <end position="39"/>
    </location>
</feature>
<dbReference type="InterPro" id="IPR015867">
    <property type="entry name" value="N-reg_PII/ATP_PRibTrfase_C"/>
</dbReference>
<dbReference type="HOGENOM" id="CLU_063199_1_1_10"/>
<keyword evidence="2" id="KW-1003">Cell membrane</keyword>
<dbReference type="InterPro" id="IPR003740">
    <property type="entry name" value="YitT"/>
</dbReference>
<dbReference type="EMBL" id="ADMC01000017">
    <property type="protein sequence ID" value="EHP48731.1"/>
    <property type="molecule type" value="Genomic_DNA"/>
</dbReference>
<feature type="transmembrane region" description="Helical" evidence="6">
    <location>
        <begin position="88"/>
        <end position="108"/>
    </location>
</feature>
<reference evidence="8 9" key="1">
    <citation type="submission" date="2012-01" db="EMBL/GenBank/DDBJ databases">
        <title>The Genome Sequence of Odoribacter laneus YIT 12061.</title>
        <authorList>
            <consortium name="The Broad Institute Genome Sequencing Platform"/>
            <person name="Earl A."/>
            <person name="Ward D."/>
            <person name="Feldgarden M."/>
            <person name="Gevers D."/>
            <person name="Morotomi M."/>
            <person name="Young S.K."/>
            <person name="Zeng Q."/>
            <person name="Gargeya S."/>
            <person name="Fitzgerald M."/>
            <person name="Haas B."/>
            <person name="Abouelleil A."/>
            <person name="Alvarado L."/>
            <person name="Arachchi H.M."/>
            <person name="Berlin A."/>
            <person name="Chapman S.B."/>
            <person name="Gearin G."/>
            <person name="Goldberg J."/>
            <person name="Griggs A."/>
            <person name="Gujja S."/>
            <person name="Hansen M."/>
            <person name="Heiman D."/>
            <person name="Howarth C."/>
            <person name="Larimer J."/>
            <person name="Lui A."/>
            <person name="MacDonald P.J.P."/>
            <person name="McCowen C."/>
            <person name="Montmayeur A."/>
            <person name="Murphy C."/>
            <person name="Neiman D."/>
            <person name="Pearson M."/>
            <person name="Priest M."/>
            <person name="Roberts A."/>
            <person name="Saif S."/>
            <person name="Shea T."/>
            <person name="Sisk P."/>
            <person name="Stolte C."/>
            <person name="Sykes S."/>
            <person name="Wortman J."/>
            <person name="Nusbaum C."/>
            <person name="Birren B."/>
        </authorList>
    </citation>
    <scope>NUCLEOTIDE SEQUENCE [LARGE SCALE GENOMIC DNA]</scope>
    <source>
        <strain evidence="8 9">YIT 12061</strain>
    </source>
</reference>
<dbReference type="Pfam" id="PF02588">
    <property type="entry name" value="YitT_membrane"/>
    <property type="match status" value="1"/>
</dbReference>
<comment type="subcellular location">
    <subcellularLocation>
        <location evidence="1">Cell membrane</location>
        <topology evidence="1">Multi-pass membrane protein</topology>
    </subcellularLocation>
</comment>
<evidence type="ECO:0000313" key="9">
    <source>
        <dbReference type="Proteomes" id="UP000004892"/>
    </source>
</evidence>
<proteinExistence type="predicted"/>
<dbReference type="PATRIC" id="fig|742817.3.peg.1159"/>
<dbReference type="GO" id="GO:0005886">
    <property type="term" value="C:plasma membrane"/>
    <property type="evidence" value="ECO:0007669"/>
    <property type="project" value="UniProtKB-SubCell"/>
</dbReference>
<accession>H1DFQ8</accession>
<feature type="transmembrane region" description="Helical" evidence="6">
    <location>
        <begin position="171"/>
        <end position="191"/>
    </location>
</feature>
<dbReference type="PANTHER" id="PTHR33545">
    <property type="entry name" value="UPF0750 MEMBRANE PROTEIN YITT-RELATED"/>
    <property type="match status" value="1"/>
</dbReference>
<dbReference type="CDD" id="cd16380">
    <property type="entry name" value="YitT_C"/>
    <property type="match status" value="1"/>
</dbReference>
<feature type="transmembrane region" description="Helical" evidence="6">
    <location>
        <begin position="128"/>
        <end position="147"/>
    </location>
</feature>